<evidence type="ECO:0000313" key="2">
    <source>
        <dbReference type="EMBL" id="SFH30081.1"/>
    </source>
</evidence>
<dbReference type="GO" id="GO:0016787">
    <property type="term" value="F:hydrolase activity"/>
    <property type="evidence" value="ECO:0007669"/>
    <property type="project" value="UniProtKB-KW"/>
</dbReference>
<dbReference type="Proteomes" id="UP000199337">
    <property type="component" value="Unassembled WGS sequence"/>
</dbReference>
<feature type="coiled-coil region" evidence="1">
    <location>
        <begin position="60"/>
        <end position="87"/>
    </location>
</feature>
<dbReference type="RefSeq" id="WP_092475052.1">
    <property type="nucleotide sequence ID" value="NZ_FOOX01000023.1"/>
</dbReference>
<evidence type="ECO:0000313" key="3">
    <source>
        <dbReference type="Proteomes" id="UP000199337"/>
    </source>
</evidence>
<dbReference type="EMBL" id="FOOX01000023">
    <property type="protein sequence ID" value="SFH30081.1"/>
    <property type="molecule type" value="Genomic_DNA"/>
</dbReference>
<evidence type="ECO:0000256" key="1">
    <source>
        <dbReference type="SAM" id="Coils"/>
    </source>
</evidence>
<sequence length="371" mass="41665">MTMNEKYRRQAGIILLFIFIATFTAAQIPAAGSLTNNFVSDLQNQENQILAELITINQKIEAGLKEKESLEKKLAANEQNAARAKADLEVITTDLLEQKNRLGQMVSFIYRFGYTSLLDVFLSASDFNDFTNRLFLISATVDRYVQIYNQTENLKNKNENKLKEIDSISASIAADRKKIQQAITLLQKTKTERSNFLARLKSQSAELEARLTLSADRWSETNATITGVMEKLSSLPPEEFMPDRVGFILGGIQVEFTEKTLNSKVNQGTALSQAPVNINLEPKQTIFSGITLDTGTSFEVTGDFKIARGGREVLFIPRSFCFGETTIDGTLLSYIYQSNFLKWDITRNLPNFYAVDLVTDSNKIVISLKQN</sequence>
<proteinExistence type="predicted"/>
<organism evidence="2 3">
    <name type="scientific">Desulfotruncus arcticus DSM 17038</name>
    <dbReference type="NCBI Taxonomy" id="1121424"/>
    <lineage>
        <taxon>Bacteria</taxon>
        <taxon>Bacillati</taxon>
        <taxon>Bacillota</taxon>
        <taxon>Clostridia</taxon>
        <taxon>Eubacteriales</taxon>
        <taxon>Desulfallaceae</taxon>
        <taxon>Desulfotruncus</taxon>
    </lineage>
</organism>
<name>A0A1I2YZD4_9FIRM</name>
<dbReference type="Gene3D" id="6.10.250.3150">
    <property type="match status" value="1"/>
</dbReference>
<gene>
    <name evidence="2" type="ORF">SAMN05660649_04664</name>
</gene>
<keyword evidence="1" id="KW-0175">Coiled coil</keyword>
<dbReference type="STRING" id="341036.SAMN05660649_04664"/>
<reference evidence="3" key="1">
    <citation type="submission" date="2016-10" db="EMBL/GenBank/DDBJ databases">
        <authorList>
            <person name="Varghese N."/>
            <person name="Submissions S."/>
        </authorList>
    </citation>
    <scope>NUCLEOTIDE SEQUENCE [LARGE SCALE GENOMIC DNA]</scope>
    <source>
        <strain evidence="3">DSM 17038</strain>
    </source>
</reference>
<dbReference type="AlphaFoldDB" id="A0A1I2YZD4"/>
<keyword evidence="3" id="KW-1185">Reference proteome</keyword>
<accession>A0A1I2YZD4</accession>
<keyword evidence="2" id="KW-0378">Hydrolase</keyword>
<protein>
    <submittedName>
        <fullName evidence="2">N-terminal domain of peptidoglycan hydrolase CwlO-containing protein</fullName>
    </submittedName>
</protein>